<keyword evidence="2" id="KW-0808">Transferase</keyword>
<accession>V2WHS7</accession>
<dbReference type="Pfam" id="PF02816">
    <property type="entry name" value="Alpha_kinase"/>
    <property type="match status" value="1"/>
</dbReference>
<comment type="caution">
    <text evidence="5">The sequence shown here is derived from an EMBL/GenBank/DDBJ whole genome shotgun (WGS) entry which is preliminary data.</text>
</comment>
<gene>
    <name evidence="5" type="ORF">Moror_6035</name>
</gene>
<keyword evidence="1" id="KW-0723">Serine/threonine-protein kinase</keyword>
<evidence type="ECO:0000256" key="2">
    <source>
        <dbReference type="ARBA" id="ARBA00022679"/>
    </source>
</evidence>
<protein>
    <submittedName>
        <fullName evidence="5">2-dehydro-3-deoxyphosphooctonate aldolase</fullName>
    </submittedName>
</protein>
<dbReference type="Proteomes" id="UP000017559">
    <property type="component" value="Unassembled WGS sequence"/>
</dbReference>
<dbReference type="KEGG" id="mrr:Moror_6035"/>
<organism evidence="5 6">
    <name type="scientific">Moniliophthora roreri (strain MCA 2997)</name>
    <name type="common">Cocoa frosty pod rot fungus</name>
    <name type="synonym">Crinipellis roreri</name>
    <dbReference type="NCBI Taxonomy" id="1381753"/>
    <lineage>
        <taxon>Eukaryota</taxon>
        <taxon>Fungi</taxon>
        <taxon>Dikarya</taxon>
        <taxon>Basidiomycota</taxon>
        <taxon>Agaricomycotina</taxon>
        <taxon>Agaricomycetes</taxon>
        <taxon>Agaricomycetidae</taxon>
        <taxon>Agaricales</taxon>
        <taxon>Marasmiineae</taxon>
        <taxon>Marasmiaceae</taxon>
        <taxon>Moniliophthora</taxon>
    </lineage>
</organism>
<dbReference type="GO" id="GO:0004674">
    <property type="term" value="F:protein serine/threonine kinase activity"/>
    <property type="evidence" value="ECO:0007669"/>
    <property type="project" value="UniProtKB-KW"/>
</dbReference>
<dbReference type="OrthoDB" id="301415at2759"/>
<name>V2WHS7_MONRO</name>
<feature type="domain" description="Alpha-type protein kinase" evidence="4">
    <location>
        <begin position="1"/>
        <end position="230"/>
    </location>
</feature>
<evidence type="ECO:0000256" key="1">
    <source>
        <dbReference type="ARBA" id="ARBA00022527"/>
    </source>
</evidence>
<dbReference type="EMBL" id="AWSO01002701">
    <property type="protein sequence ID" value="ESK81107.1"/>
    <property type="molecule type" value="Genomic_DNA"/>
</dbReference>
<keyword evidence="3" id="KW-0418">Kinase</keyword>
<dbReference type="AlphaFoldDB" id="V2WHS7"/>
<dbReference type="GO" id="GO:0005524">
    <property type="term" value="F:ATP binding"/>
    <property type="evidence" value="ECO:0007669"/>
    <property type="project" value="InterPro"/>
</dbReference>
<dbReference type="PROSITE" id="PS51158">
    <property type="entry name" value="ALPHA_KINASE"/>
    <property type="match status" value="1"/>
</dbReference>
<dbReference type="Gene3D" id="3.20.200.10">
    <property type="entry name" value="MHCK/EF2 kinase"/>
    <property type="match status" value="1"/>
</dbReference>
<evidence type="ECO:0000313" key="6">
    <source>
        <dbReference type="Proteomes" id="UP000017559"/>
    </source>
</evidence>
<proteinExistence type="predicted"/>
<evidence type="ECO:0000313" key="5">
    <source>
        <dbReference type="EMBL" id="ESK81107.1"/>
    </source>
</evidence>
<sequence>MPGVHSILNSSFIAHAPPTSCNIKLCIADVEELSDGNIHIAFDHSNMVSATISNTPLANGLAKNIYSSVLKIADQYVFKHVFKIADGSSPMGYNKWSLESELKIIYLGRHLLEEFYSQLQGSPVDYSNNFIYTTAFLAEEVANSDGSNLSVALEISADEYLDEVTKDMDSQLLTMTHVNAPNLHAMTVNTFAHFTIQYTDGQVLFVDLQASKAHVGGKLKYILFDSIIHT</sequence>
<keyword evidence="6" id="KW-1185">Reference proteome</keyword>
<reference evidence="5 6" key="1">
    <citation type="journal article" date="2014" name="BMC Genomics">
        <title>Genome and secretome analysis of the hemibiotrophic fungal pathogen, Moniliophthora roreri, which causes frosty pod rot disease of cacao: mechanisms of the biotrophic and necrotrophic phases.</title>
        <authorList>
            <person name="Meinhardt L.W."/>
            <person name="Costa G.G.L."/>
            <person name="Thomazella D.P.T."/>
            <person name="Teixeira P.J.P.L."/>
            <person name="Carazzolle M.F."/>
            <person name="Schuster S.C."/>
            <person name="Carlson J.E."/>
            <person name="Guiltinan M.J."/>
            <person name="Mieczkowski P."/>
            <person name="Farmer A."/>
            <person name="Ramaraj T."/>
            <person name="Crozier J."/>
            <person name="Davis R.E."/>
            <person name="Shao J."/>
            <person name="Melnick R.L."/>
            <person name="Pereira G.A.G."/>
            <person name="Bailey B.A."/>
        </authorList>
    </citation>
    <scope>NUCLEOTIDE SEQUENCE [LARGE SCALE GENOMIC DNA]</scope>
    <source>
        <strain evidence="5 6">MCA 2997</strain>
    </source>
</reference>
<evidence type="ECO:0000259" key="4">
    <source>
        <dbReference type="PROSITE" id="PS51158"/>
    </source>
</evidence>
<dbReference type="HOGENOM" id="CLU_1205057_0_0_1"/>
<evidence type="ECO:0000256" key="3">
    <source>
        <dbReference type="ARBA" id="ARBA00022777"/>
    </source>
</evidence>
<dbReference type="InterPro" id="IPR004166">
    <property type="entry name" value="a-kinase_dom"/>
</dbReference>
<dbReference type="InterPro" id="IPR011009">
    <property type="entry name" value="Kinase-like_dom_sf"/>
</dbReference>
<dbReference type="SUPFAM" id="SSF56112">
    <property type="entry name" value="Protein kinase-like (PK-like)"/>
    <property type="match status" value="1"/>
</dbReference>